<dbReference type="InterPro" id="IPR038371">
    <property type="entry name" value="Cu_polyphenol_OxRdtase_sf"/>
</dbReference>
<gene>
    <name evidence="11" type="ORF">SAMN06295945_0949</name>
</gene>
<evidence type="ECO:0000256" key="10">
    <source>
        <dbReference type="RuleBase" id="RU361274"/>
    </source>
</evidence>
<comment type="catalytic activity">
    <reaction evidence="7">
        <text>adenosine + H2O + H(+) = inosine + NH4(+)</text>
        <dbReference type="Rhea" id="RHEA:24408"/>
        <dbReference type="ChEBI" id="CHEBI:15377"/>
        <dbReference type="ChEBI" id="CHEBI:15378"/>
        <dbReference type="ChEBI" id="CHEBI:16335"/>
        <dbReference type="ChEBI" id="CHEBI:17596"/>
        <dbReference type="ChEBI" id="CHEBI:28938"/>
        <dbReference type="EC" id="3.5.4.4"/>
    </reaction>
    <physiologicalReaction direction="left-to-right" evidence="7">
        <dbReference type="Rhea" id="RHEA:24409"/>
    </physiologicalReaction>
</comment>
<dbReference type="InterPro" id="IPR003730">
    <property type="entry name" value="Cu_polyphenol_OxRdtase"/>
</dbReference>
<dbReference type="GO" id="GO:0005507">
    <property type="term" value="F:copper ion binding"/>
    <property type="evidence" value="ECO:0007669"/>
    <property type="project" value="TreeGrafter"/>
</dbReference>
<dbReference type="PANTHER" id="PTHR30616:SF2">
    <property type="entry name" value="PURINE NUCLEOSIDE PHOSPHORYLASE LACC1"/>
    <property type="match status" value="1"/>
</dbReference>
<accession>A0A240E085</accession>
<dbReference type="Gene3D" id="3.60.140.10">
    <property type="entry name" value="CNF1/YfiH-like putative cysteine hydrolases"/>
    <property type="match status" value="1"/>
</dbReference>
<dbReference type="OrthoDB" id="4279at2"/>
<reference evidence="12" key="1">
    <citation type="submission" date="2017-08" db="EMBL/GenBank/DDBJ databases">
        <authorList>
            <person name="Varghese N."/>
            <person name="Submissions S."/>
        </authorList>
    </citation>
    <scope>NUCLEOTIDE SEQUENCE [LARGE SCALE GENOMIC DNA]</scope>
    <source>
        <strain evidence="12">AP-Melu-1000-B4</strain>
    </source>
</reference>
<evidence type="ECO:0000313" key="12">
    <source>
        <dbReference type="Proteomes" id="UP000218069"/>
    </source>
</evidence>
<dbReference type="GO" id="GO:0016787">
    <property type="term" value="F:hydrolase activity"/>
    <property type="evidence" value="ECO:0007669"/>
    <property type="project" value="UniProtKB-KW"/>
</dbReference>
<keyword evidence="12" id="KW-1185">Reference proteome</keyword>
<keyword evidence="5" id="KW-0378">Hydrolase</keyword>
<comment type="similarity">
    <text evidence="2 10">Belongs to the purine nucleoside phosphorylase YfiH/LACC1 family.</text>
</comment>
<evidence type="ECO:0000256" key="1">
    <source>
        <dbReference type="ARBA" id="ARBA00000553"/>
    </source>
</evidence>
<organism evidence="11 12">
    <name type="scientific">Polynucleobacter meluiroseus</name>
    <dbReference type="NCBI Taxonomy" id="1938814"/>
    <lineage>
        <taxon>Bacteria</taxon>
        <taxon>Pseudomonadati</taxon>
        <taxon>Pseudomonadota</taxon>
        <taxon>Betaproteobacteria</taxon>
        <taxon>Burkholderiales</taxon>
        <taxon>Burkholderiaceae</taxon>
        <taxon>Polynucleobacter</taxon>
    </lineage>
</organism>
<proteinExistence type="inferred from homology"/>
<keyword evidence="4" id="KW-0479">Metal-binding</keyword>
<name>A0A240E085_9BURK</name>
<keyword evidence="6" id="KW-0862">Zinc</keyword>
<dbReference type="CDD" id="cd16833">
    <property type="entry name" value="YfiH"/>
    <property type="match status" value="1"/>
</dbReference>
<comment type="catalytic activity">
    <reaction evidence="8">
        <text>adenosine + phosphate = alpha-D-ribose 1-phosphate + adenine</text>
        <dbReference type="Rhea" id="RHEA:27642"/>
        <dbReference type="ChEBI" id="CHEBI:16335"/>
        <dbReference type="ChEBI" id="CHEBI:16708"/>
        <dbReference type="ChEBI" id="CHEBI:43474"/>
        <dbReference type="ChEBI" id="CHEBI:57720"/>
        <dbReference type="EC" id="2.4.2.1"/>
    </reaction>
    <physiologicalReaction direction="left-to-right" evidence="8">
        <dbReference type="Rhea" id="RHEA:27643"/>
    </physiologicalReaction>
</comment>
<dbReference type="SUPFAM" id="SSF64438">
    <property type="entry name" value="CNF1/YfiH-like putative cysteine hydrolases"/>
    <property type="match status" value="1"/>
</dbReference>
<dbReference type="AlphaFoldDB" id="A0A240E085"/>
<dbReference type="EMBL" id="OANS01000002">
    <property type="protein sequence ID" value="SNX28612.1"/>
    <property type="molecule type" value="Genomic_DNA"/>
</dbReference>
<evidence type="ECO:0000256" key="7">
    <source>
        <dbReference type="ARBA" id="ARBA00047989"/>
    </source>
</evidence>
<dbReference type="PANTHER" id="PTHR30616">
    <property type="entry name" value="UNCHARACTERIZED PROTEIN YFIH"/>
    <property type="match status" value="1"/>
</dbReference>
<evidence type="ECO:0000313" key="11">
    <source>
        <dbReference type="EMBL" id="SNX28612.1"/>
    </source>
</evidence>
<evidence type="ECO:0000256" key="8">
    <source>
        <dbReference type="ARBA" id="ARBA00048968"/>
    </source>
</evidence>
<dbReference type="RefSeq" id="WP_096672835.1">
    <property type="nucleotide sequence ID" value="NZ_OANS01000002.1"/>
</dbReference>
<keyword evidence="3" id="KW-0808">Transferase</keyword>
<dbReference type="Pfam" id="PF02578">
    <property type="entry name" value="Cu-oxidase_4"/>
    <property type="match status" value="1"/>
</dbReference>
<evidence type="ECO:0000256" key="3">
    <source>
        <dbReference type="ARBA" id="ARBA00022679"/>
    </source>
</evidence>
<evidence type="ECO:0000256" key="4">
    <source>
        <dbReference type="ARBA" id="ARBA00022723"/>
    </source>
</evidence>
<evidence type="ECO:0000256" key="2">
    <source>
        <dbReference type="ARBA" id="ARBA00007353"/>
    </source>
</evidence>
<evidence type="ECO:0000256" key="9">
    <source>
        <dbReference type="ARBA" id="ARBA00049893"/>
    </source>
</evidence>
<comment type="catalytic activity">
    <reaction evidence="1">
        <text>inosine + phosphate = alpha-D-ribose 1-phosphate + hypoxanthine</text>
        <dbReference type="Rhea" id="RHEA:27646"/>
        <dbReference type="ChEBI" id="CHEBI:17368"/>
        <dbReference type="ChEBI" id="CHEBI:17596"/>
        <dbReference type="ChEBI" id="CHEBI:43474"/>
        <dbReference type="ChEBI" id="CHEBI:57720"/>
        <dbReference type="EC" id="2.4.2.1"/>
    </reaction>
    <physiologicalReaction direction="left-to-right" evidence="1">
        <dbReference type="Rhea" id="RHEA:27647"/>
    </physiologicalReaction>
</comment>
<evidence type="ECO:0000256" key="5">
    <source>
        <dbReference type="ARBA" id="ARBA00022801"/>
    </source>
</evidence>
<sequence length="256" mass="27617">MTIAEYLISPDWPASDSVHALVTTRQGGVSAAPFFSCNLGDHVGDRFEDVMANRAALKGVLPSQPLWLNQVHGTKVSTPQDRLLTGGSAIEADAAVTNLPNEVLVILSADCLPVLLTSAGGQVIGVAHAGWRGLCKGVLENTVQSMLSLDVSLSPADISVWLGPAIGPNAFEVGEDVVEAFQKQSKSLPEEAFRLIPNASGKYLANLYLLARERLKQMGVNRIEGGTFCTYSDPKHFFSYRRDGQTGRFASFLWRD</sequence>
<comment type="catalytic activity">
    <reaction evidence="9">
        <text>S-methyl-5'-thioadenosine + phosphate = 5-(methylsulfanyl)-alpha-D-ribose 1-phosphate + adenine</text>
        <dbReference type="Rhea" id="RHEA:11852"/>
        <dbReference type="ChEBI" id="CHEBI:16708"/>
        <dbReference type="ChEBI" id="CHEBI:17509"/>
        <dbReference type="ChEBI" id="CHEBI:43474"/>
        <dbReference type="ChEBI" id="CHEBI:58533"/>
        <dbReference type="EC" id="2.4.2.28"/>
    </reaction>
    <physiologicalReaction direction="left-to-right" evidence="9">
        <dbReference type="Rhea" id="RHEA:11853"/>
    </physiologicalReaction>
</comment>
<dbReference type="Proteomes" id="UP000218069">
    <property type="component" value="Unassembled WGS sequence"/>
</dbReference>
<evidence type="ECO:0000256" key="6">
    <source>
        <dbReference type="ARBA" id="ARBA00022833"/>
    </source>
</evidence>
<dbReference type="InterPro" id="IPR011324">
    <property type="entry name" value="Cytotoxic_necrot_fac-like_cat"/>
</dbReference>
<dbReference type="NCBIfam" id="TIGR00726">
    <property type="entry name" value="peptidoglycan editing factor PgeF"/>
    <property type="match status" value="1"/>
</dbReference>
<dbReference type="GO" id="GO:0017061">
    <property type="term" value="F:S-methyl-5-thioadenosine phosphorylase activity"/>
    <property type="evidence" value="ECO:0007669"/>
    <property type="project" value="UniProtKB-EC"/>
</dbReference>
<protein>
    <recommendedName>
        <fullName evidence="10">Purine nucleoside phosphorylase</fullName>
    </recommendedName>
</protein>